<dbReference type="RefSeq" id="WP_090772390.1">
    <property type="nucleotide sequence ID" value="NZ_FMZH01000014.1"/>
</dbReference>
<feature type="domain" description="Outer membrane protein beta-barrel" evidence="3">
    <location>
        <begin position="7"/>
        <end position="201"/>
    </location>
</feature>
<accession>A0A1G7B427</accession>
<feature type="chain" id="PRO_5011517597" evidence="2">
    <location>
        <begin position="21"/>
        <end position="214"/>
    </location>
</feature>
<dbReference type="InterPro" id="IPR027385">
    <property type="entry name" value="Beta-barrel_OMP"/>
</dbReference>
<evidence type="ECO:0000313" key="5">
    <source>
        <dbReference type="Proteomes" id="UP000199455"/>
    </source>
</evidence>
<dbReference type="STRING" id="390242.SAMN04488024_11421"/>
<sequence>MKKQLLTLVALCAITMGVNAQTEKGDNMIGGSFSISTSKTESSNYEKRNYYSITPRYAHFFSKNLAVGLTIGANYGKTLNNNYDANSNLTSTRTSKQKGISVGPIVRYYVDITEKFKAFGQFSGTIGVVKTNEISTYAYNFEPNTKYIQYNASINPGLAFFPTKKLGIELGFSLLSYNKIDYDGPAPTYSWYEAEAFEFGLNTFNPFLGLNFHF</sequence>
<evidence type="ECO:0000256" key="1">
    <source>
        <dbReference type="ARBA" id="ARBA00022729"/>
    </source>
</evidence>
<organism evidence="4 5">
    <name type="scientific">Pedobacter soli</name>
    <dbReference type="NCBI Taxonomy" id="390242"/>
    <lineage>
        <taxon>Bacteria</taxon>
        <taxon>Pseudomonadati</taxon>
        <taxon>Bacteroidota</taxon>
        <taxon>Sphingobacteriia</taxon>
        <taxon>Sphingobacteriales</taxon>
        <taxon>Sphingobacteriaceae</taxon>
        <taxon>Pedobacter</taxon>
    </lineage>
</organism>
<proteinExistence type="predicted"/>
<reference evidence="5" key="1">
    <citation type="submission" date="2016-10" db="EMBL/GenBank/DDBJ databases">
        <authorList>
            <person name="Varghese N."/>
            <person name="Submissions S."/>
        </authorList>
    </citation>
    <scope>NUCLEOTIDE SEQUENCE [LARGE SCALE GENOMIC DNA]</scope>
    <source>
        <strain evidence="5">DSM 18609</strain>
    </source>
</reference>
<name>A0A1G7B427_9SPHI</name>
<evidence type="ECO:0000256" key="2">
    <source>
        <dbReference type="SAM" id="SignalP"/>
    </source>
</evidence>
<dbReference type="EMBL" id="FMZH01000014">
    <property type="protein sequence ID" value="SDE21771.1"/>
    <property type="molecule type" value="Genomic_DNA"/>
</dbReference>
<evidence type="ECO:0000259" key="3">
    <source>
        <dbReference type="Pfam" id="PF13505"/>
    </source>
</evidence>
<dbReference type="AlphaFoldDB" id="A0A1G7B427"/>
<dbReference type="Pfam" id="PF13505">
    <property type="entry name" value="OMP_b-brl"/>
    <property type="match status" value="1"/>
</dbReference>
<feature type="signal peptide" evidence="2">
    <location>
        <begin position="1"/>
        <end position="20"/>
    </location>
</feature>
<dbReference type="Proteomes" id="UP000199455">
    <property type="component" value="Unassembled WGS sequence"/>
</dbReference>
<gene>
    <name evidence="4" type="ORF">SAMN04488024_11421</name>
</gene>
<keyword evidence="1 2" id="KW-0732">Signal</keyword>
<keyword evidence="5" id="KW-1185">Reference proteome</keyword>
<evidence type="ECO:0000313" key="4">
    <source>
        <dbReference type="EMBL" id="SDE21771.1"/>
    </source>
</evidence>
<protein>
    <submittedName>
        <fullName evidence="4">Outer membrane protein beta-barrel domain-containing protein</fullName>
    </submittedName>
</protein>